<feature type="transmembrane region" description="Helical" evidence="11">
    <location>
        <begin position="140"/>
        <end position="163"/>
    </location>
</feature>
<keyword evidence="5 11" id="KW-0812">Transmembrane</keyword>
<evidence type="ECO:0000313" key="12">
    <source>
        <dbReference type="EMBL" id="EEJ50447.1"/>
    </source>
</evidence>
<evidence type="ECO:0000256" key="4">
    <source>
        <dbReference type="ARBA" id="ARBA00022547"/>
    </source>
</evidence>
<evidence type="ECO:0000256" key="8">
    <source>
        <dbReference type="ARBA" id="ARBA00023065"/>
    </source>
</evidence>
<dbReference type="STRING" id="585501.HMPREF6123_2256"/>
<dbReference type="Pfam" id="PF00119">
    <property type="entry name" value="ATP-synt_A"/>
    <property type="match status" value="1"/>
</dbReference>
<feature type="transmembrane region" description="Helical" evidence="11">
    <location>
        <begin position="192"/>
        <end position="218"/>
    </location>
</feature>
<keyword evidence="6 11" id="KW-0375">Hydrogen ion transport</keyword>
<keyword evidence="3 11" id="KW-0813">Transport</keyword>
<dbReference type="AlphaFoldDB" id="C2L0I7"/>
<name>C2L0I7_9FIRM</name>
<comment type="subcellular location">
    <subcellularLocation>
        <location evidence="11">Cell membrane</location>
        <topology evidence="11">Multi-pass membrane protein</topology>
    </subcellularLocation>
    <subcellularLocation>
        <location evidence="1">Membrane</location>
        <topology evidence="1">Multi-pass membrane protein</topology>
    </subcellularLocation>
</comment>
<keyword evidence="8 11" id="KW-0406">Ion transport</keyword>
<protein>
    <recommendedName>
        <fullName evidence="11">ATP synthase subunit a</fullName>
    </recommendedName>
    <alternativeName>
        <fullName evidence="11">ATP synthase F0 sector subunit a</fullName>
    </alternativeName>
    <alternativeName>
        <fullName evidence="11">F-ATPase subunit 6</fullName>
    </alternativeName>
</protein>
<dbReference type="EMBL" id="ACKX01000213">
    <property type="protein sequence ID" value="EEJ50447.1"/>
    <property type="molecule type" value="Genomic_DNA"/>
</dbReference>
<dbReference type="InterPro" id="IPR045082">
    <property type="entry name" value="ATP_syn_F0_a_bact/chloroplast"/>
</dbReference>
<feature type="transmembrane region" description="Helical" evidence="11">
    <location>
        <begin position="52"/>
        <end position="69"/>
    </location>
</feature>
<organism evidence="12 13">
    <name type="scientific">Oribacterium sinus F0268</name>
    <dbReference type="NCBI Taxonomy" id="585501"/>
    <lineage>
        <taxon>Bacteria</taxon>
        <taxon>Bacillati</taxon>
        <taxon>Bacillota</taxon>
        <taxon>Clostridia</taxon>
        <taxon>Lachnospirales</taxon>
        <taxon>Lachnospiraceae</taxon>
        <taxon>Oribacterium</taxon>
    </lineage>
</organism>
<evidence type="ECO:0000256" key="3">
    <source>
        <dbReference type="ARBA" id="ARBA00022448"/>
    </source>
</evidence>
<gene>
    <name evidence="11 12" type="primary">atpB</name>
    <name evidence="12" type="ORF">HMPREF6123_2256</name>
</gene>
<reference evidence="12 13" key="1">
    <citation type="submission" date="2009-04" db="EMBL/GenBank/DDBJ databases">
        <authorList>
            <person name="Qin X."/>
            <person name="Bachman B."/>
            <person name="Battles P."/>
            <person name="Bell A."/>
            <person name="Bess C."/>
            <person name="Bickham C."/>
            <person name="Chaboub L."/>
            <person name="Chen D."/>
            <person name="Coyle M."/>
            <person name="Deiros D.R."/>
            <person name="Dinh H."/>
            <person name="Forbes L."/>
            <person name="Fowler G."/>
            <person name="Francisco L."/>
            <person name="Fu Q."/>
            <person name="Gubbala S."/>
            <person name="Hale W."/>
            <person name="Han Y."/>
            <person name="Hemphill L."/>
            <person name="Highlander S.K."/>
            <person name="Hirani K."/>
            <person name="Hogues M."/>
            <person name="Jackson L."/>
            <person name="Jakkamsetti A."/>
            <person name="Javaid M."/>
            <person name="Jiang H."/>
            <person name="Korchina V."/>
            <person name="Kovar C."/>
            <person name="Lara F."/>
            <person name="Lee S."/>
            <person name="Mata R."/>
            <person name="Mathew T."/>
            <person name="Moen C."/>
            <person name="Morales K."/>
            <person name="Munidasa M."/>
            <person name="Nazareth L."/>
            <person name="Ngo R."/>
            <person name="Nguyen L."/>
            <person name="Okwuonu G."/>
            <person name="Ongeri F."/>
            <person name="Patil S."/>
            <person name="Petrosino J."/>
            <person name="Pham C."/>
            <person name="Pham P."/>
            <person name="Pu L.-L."/>
            <person name="Puazo M."/>
            <person name="Raj R."/>
            <person name="Reid J."/>
            <person name="Rouhana J."/>
            <person name="Saada N."/>
            <person name="Shang Y."/>
            <person name="Simmons D."/>
            <person name="Thornton R."/>
            <person name="Warren J."/>
            <person name="Weissenberger G."/>
            <person name="Zhang J."/>
            <person name="Zhang L."/>
            <person name="Zhou C."/>
            <person name="Zhu D."/>
            <person name="Muzny D."/>
            <person name="Worley K."/>
            <person name="Gibbs R."/>
        </authorList>
    </citation>
    <scope>NUCLEOTIDE SEQUENCE [LARGE SCALE GENOMIC DNA]</scope>
    <source>
        <strain evidence="12 13">F0268</strain>
    </source>
</reference>
<dbReference type="InterPro" id="IPR035908">
    <property type="entry name" value="F0_ATP_A_sf"/>
</dbReference>
<dbReference type="HAMAP" id="MF_01393">
    <property type="entry name" value="ATP_synth_a_bact"/>
    <property type="match status" value="1"/>
</dbReference>
<evidence type="ECO:0000256" key="11">
    <source>
        <dbReference type="HAMAP-Rule" id="MF_01393"/>
    </source>
</evidence>
<dbReference type="eggNOG" id="COG0356">
    <property type="taxonomic scope" value="Bacteria"/>
</dbReference>
<dbReference type="FunCoup" id="C2L0I7">
    <property type="interactions" value="258"/>
</dbReference>
<dbReference type="Proteomes" id="UP000004121">
    <property type="component" value="Unassembled WGS sequence"/>
</dbReference>
<sequence length="247" mass="27185">MERVPIISKVLESEERGKTMEKLAASLLEELNVETVFTIPIFGGIPVSESVVVTWIIMAVMIFGAYLLGRDCKVRTPGTRQQVAELIVTKLDKFMEGNLGEEGKQYGTYLAVVLIFIGIANLFGVFGFKPPTKDFNVPVALSLMSIILVEVAGIRAFGTGGWVKRFAQPIPIMTPINILEVFIRPLSLCMRLFGNVLGAFVIMELVELVVPVGVPAILSLYFDLFDGLVQAYVFVFLTSLYIAEAVE</sequence>
<dbReference type="InParanoid" id="C2L0I7"/>
<proteinExistence type="inferred from homology"/>
<dbReference type="SUPFAM" id="SSF81336">
    <property type="entry name" value="F1F0 ATP synthase subunit A"/>
    <property type="match status" value="1"/>
</dbReference>
<evidence type="ECO:0000313" key="13">
    <source>
        <dbReference type="Proteomes" id="UP000004121"/>
    </source>
</evidence>
<dbReference type="Gene3D" id="1.20.120.220">
    <property type="entry name" value="ATP synthase, F0 complex, subunit A"/>
    <property type="match status" value="1"/>
</dbReference>
<dbReference type="PANTHER" id="PTHR42823:SF3">
    <property type="entry name" value="ATP SYNTHASE SUBUNIT A, CHLOROPLASTIC"/>
    <property type="match status" value="1"/>
</dbReference>
<evidence type="ECO:0000256" key="2">
    <source>
        <dbReference type="ARBA" id="ARBA00006810"/>
    </source>
</evidence>
<dbReference type="CDD" id="cd00310">
    <property type="entry name" value="ATP-synt_Fo_a_6"/>
    <property type="match status" value="1"/>
</dbReference>
<dbReference type="PRINTS" id="PR00123">
    <property type="entry name" value="ATPASEA"/>
</dbReference>
<dbReference type="GO" id="GO:0016787">
    <property type="term" value="F:hydrolase activity"/>
    <property type="evidence" value="ECO:0007669"/>
    <property type="project" value="UniProtKB-KW"/>
</dbReference>
<evidence type="ECO:0000256" key="7">
    <source>
        <dbReference type="ARBA" id="ARBA00022989"/>
    </source>
</evidence>
<evidence type="ECO:0000256" key="9">
    <source>
        <dbReference type="ARBA" id="ARBA00023136"/>
    </source>
</evidence>
<keyword evidence="10 11" id="KW-0066">ATP synthesis</keyword>
<keyword evidence="7 11" id="KW-1133">Transmembrane helix</keyword>
<dbReference type="HOGENOM" id="CLU_041018_2_0_9"/>
<dbReference type="GO" id="GO:0005886">
    <property type="term" value="C:plasma membrane"/>
    <property type="evidence" value="ECO:0007669"/>
    <property type="project" value="UniProtKB-SubCell"/>
</dbReference>
<comment type="similarity">
    <text evidence="2 11">Belongs to the ATPase A chain family.</text>
</comment>
<feature type="transmembrane region" description="Helical" evidence="11">
    <location>
        <begin position="224"/>
        <end position="243"/>
    </location>
</feature>
<comment type="caution">
    <text evidence="12">The sequence shown here is derived from an EMBL/GenBank/DDBJ whole genome shotgun (WGS) entry which is preliminary data.</text>
</comment>
<accession>C2L0I7</accession>
<keyword evidence="13" id="KW-1185">Reference proteome</keyword>
<dbReference type="GO" id="GO:0045259">
    <property type="term" value="C:proton-transporting ATP synthase complex"/>
    <property type="evidence" value="ECO:0007669"/>
    <property type="project" value="UniProtKB-KW"/>
</dbReference>
<dbReference type="PANTHER" id="PTHR42823">
    <property type="entry name" value="ATP SYNTHASE SUBUNIT A, CHLOROPLASTIC"/>
    <property type="match status" value="1"/>
</dbReference>
<dbReference type="GO" id="GO:0042777">
    <property type="term" value="P:proton motive force-driven plasma membrane ATP synthesis"/>
    <property type="evidence" value="ECO:0007669"/>
    <property type="project" value="TreeGrafter"/>
</dbReference>
<keyword evidence="9 11" id="KW-0472">Membrane</keyword>
<evidence type="ECO:0000256" key="5">
    <source>
        <dbReference type="ARBA" id="ARBA00022692"/>
    </source>
</evidence>
<evidence type="ECO:0000256" key="10">
    <source>
        <dbReference type="ARBA" id="ARBA00023310"/>
    </source>
</evidence>
<keyword evidence="4 11" id="KW-0138">CF(0)</keyword>
<keyword evidence="12" id="KW-0378">Hydrolase</keyword>
<feature type="transmembrane region" description="Helical" evidence="11">
    <location>
        <begin position="109"/>
        <end position="128"/>
    </location>
</feature>
<dbReference type="NCBIfam" id="NF004486">
    <property type="entry name" value="PRK05815.3-4"/>
    <property type="match status" value="1"/>
</dbReference>
<dbReference type="GO" id="GO:0046933">
    <property type="term" value="F:proton-transporting ATP synthase activity, rotational mechanism"/>
    <property type="evidence" value="ECO:0007669"/>
    <property type="project" value="UniProtKB-UniRule"/>
</dbReference>
<evidence type="ECO:0000256" key="1">
    <source>
        <dbReference type="ARBA" id="ARBA00004141"/>
    </source>
</evidence>
<evidence type="ECO:0000256" key="6">
    <source>
        <dbReference type="ARBA" id="ARBA00022781"/>
    </source>
</evidence>
<dbReference type="InterPro" id="IPR000568">
    <property type="entry name" value="ATP_synth_F0_asu"/>
</dbReference>
<keyword evidence="11" id="KW-1003">Cell membrane</keyword>
<comment type="function">
    <text evidence="11">Key component of the proton channel; it plays a direct role in the translocation of protons across the membrane.</text>
</comment>